<feature type="transmembrane region" description="Helical" evidence="2">
    <location>
        <begin position="330"/>
        <end position="348"/>
    </location>
</feature>
<name>A0A7Z0E7X3_9MICC</name>
<keyword evidence="4" id="KW-0378">Hydrolase</keyword>
<keyword evidence="2" id="KW-0812">Transmembrane</keyword>
<feature type="transmembrane region" description="Helical" evidence="2">
    <location>
        <begin position="234"/>
        <end position="257"/>
    </location>
</feature>
<dbReference type="GO" id="GO:0080120">
    <property type="term" value="P:CAAX-box protein maturation"/>
    <property type="evidence" value="ECO:0007669"/>
    <property type="project" value="UniProtKB-ARBA"/>
</dbReference>
<evidence type="ECO:0000313" key="4">
    <source>
        <dbReference type="EMBL" id="NYJ16713.1"/>
    </source>
</evidence>
<feature type="transmembrane region" description="Helical" evidence="2">
    <location>
        <begin position="53"/>
        <end position="72"/>
    </location>
</feature>
<feature type="transmembrane region" description="Helical" evidence="2">
    <location>
        <begin position="141"/>
        <end position="164"/>
    </location>
</feature>
<dbReference type="Pfam" id="PF02517">
    <property type="entry name" value="Rce1-like"/>
    <property type="match status" value="1"/>
</dbReference>
<dbReference type="InterPro" id="IPR003675">
    <property type="entry name" value="Rce1/LyrA-like_dom"/>
</dbReference>
<accession>A0A7Z0E7X3</accession>
<reference evidence="4 5" key="1">
    <citation type="submission" date="2020-07" db="EMBL/GenBank/DDBJ databases">
        <title>Sequencing the genomes of 1000 actinobacteria strains.</title>
        <authorList>
            <person name="Klenk H.-P."/>
        </authorList>
    </citation>
    <scope>NUCLEOTIDE SEQUENCE [LARGE SCALE GENOMIC DNA]</scope>
    <source>
        <strain evidence="4 5">DSM 15664</strain>
    </source>
</reference>
<evidence type="ECO:0000259" key="3">
    <source>
        <dbReference type="Pfam" id="PF02517"/>
    </source>
</evidence>
<sequence>MTVPSPVSTTTTPRTPLIVLSSFVLVALTLGWLIGLPLVLMSPEERSAAPLDLYYNLFMLTPAVAALAAYLLERRQPLNVLYGHRAEAAAQDHQVARDQQPEMQDEQPQERPARTLKPQSVTDALGITPLRPVRRLLSWSVLGLLLFFAFSLAALPLGGALGVYPFDPSMPLFVQDLSSRLGRDATEFIATGVLVEVGLIFTASVLGVFLHAGIEMGWRGYLFPRLALRWGPRAAVVVTGVISGIWYAPLLAAGFFYDQTPVFQALALMLGFSIIIGGVLAWLRMQSGSIWPAAFAQSMISAAAILHFWFAEAGQMVDLRQATLQGVSGWILPGLLLVGLMVFARRAFGEVTDR</sequence>
<keyword evidence="2" id="KW-0472">Membrane</keyword>
<feature type="transmembrane region" description="Helical" evidence="2">
    <location>
        <begin position="263"/>
        <end position="283"/>
    </location>
</feature>
<feature type="transmembrane region" description="Helical" evidence="2">
    <location>
        <begin position="290"/>
        <end position="310"/>
    </location>
</feature>
<protein>
    <submittedName>
        <fullName evidence="4">Membrane protease YdiL (CAAX protease family)</fullName>
    </submittedName>
</protein>
<dbReference type="GO" id="GO:0006508">
    <property type="term" value="P:proteolysis"/>
    <property type="evidence" value="ECO:0007669"/>
    <property type="project" value="UniProtKB-KW"/>
</dbReference>
<dbReference type="GO" id="GO:0004175">
    <property type="term" value="F:endopeptidase activity"/>
    <property type="evidence" value="ECO:0007669"/>
    <property type="project" value="UniProtKB-ARBA"/>
</dbReference>
<evidence type="ECO:0000256" key="1">
    <source>
        <dbReference type="SAM" id="MobiDB-lite"/>
    </source>
</evidence>
<feature type="transmembrane region" description="Helical" evidence="2">
    <location>
        <begin position="188"/>
        <end position="213"/>
    </location>
</feature>
<feature type="transmembrane region" description="Helical" evidence="2">
    <location>
        <begin position="17"/>
        <end position="41"/>
    </location>
</feature>
<evidence type="ECO:0000313" key="5">
    <source>
        <dbReference type="Proteomes" id="UP000560069"/>
    </source>
</evidence>
<dbReference type="PANTHER" id="PTHR35797">
    <property type="entry name" value="PROTEASE-RELATED"/>
    <property type="match status" value="1"/>
</dbReference>
<dbReference type="RefSeq" id="WP_179441593.1">
    <property type="nucleotide sequence ID" value="NZ_BAAALK010000002.1"/>
</dbReference>
<organism evidence="4 5">
    <name type="scientific">Nesterenkonia sandarakina</name>
    <dbReference type="NCBI Taxonomy" id="272918"/>
    <lineage>
        <taxon>Bacteria</taxon>
        <taxon>Bacillati</taxon>
        <taxon>Actinomycetota</taxon>
        <taxon>Actinomycetes</taxon>
        <taxon>Micrococcales</taxon>
        <taxon>Micrococcaceae</taxon>
        <taxon>Nesterenkonia</taxon>
    </lineage>
</organism>
<comment type="caution">
    <text evidence="4">The sequence shown here is derived from an EMBL/GenBank/DDBJ whole genome shotgun (WGS) entry which is preliminary data.</text>
</comment>
<evidence type="ECO:0000256" key="2">
    <source>
        <dbReference type="SAM" id="Phobius"/>
    </source>
</evidence>
<dbReference type="Proteomes" id="UP000560069">
    <property type="component" value="Unassembled WGS sequence"/>
</dbReference>
<feature type="domain" description="CAAX prenyl protease 2/Lysostaphin resistance protein A-like" evidence="3">
    <location>
        <begin position="202"/>
        <end position="300"/>
    </location>
</feature>
<dbReference type="EMBL" id="JACCFQ010000001">
    <property type="protein sequence ID" value="NYJ16713.1"/>
    <property type="molecule type" value="Genomic_DNA"/>
</dbReference>
<keyword evidence="4" id="KW-0645">Protease</keyword>
<feature type="region of interest" description="Disordered" evidence="1">
    <location>
        <begin position="92"/>
        <end position="118"/>
    </location>
</feature>
<keyword evidence="2" id="KW-1133">Transmembrane helix</keyword>
<dbReference type="PANTHER" id="PTHR35797:SF1">
    <property type="entry name" value="PROTEASE"/>
    <property type="match status" value="1"/>
</dbReference>
<proteinExistence type="predicted"/>
<dbReference type="InterPro" id="IPR042150">
    <property type="entry name" value="MmRce1-like"/>
</dbReference>
<gene>
    <name evidence="4" type="ORF">HNR11_001247</name>
</gene>
<keyword evidence="5" id="KW-1185">Reference proteome</keyword>
<dbReference type="AlphaFoldDB" id="A0A7Z0E7X3"/>